<evidence type="ECO:0000256" key="15">
    <source>
        <dbReference type="ARBA" id="ARBA00023136"/>
    </source>
</evidence>
<evidence type="ECO:0000256" key="11">
    <source>
        <dbReference type="ARBA" id="ARBA00022692"/>
    </source>
</evidence>
<evidence type="ECO:0000256" key="5">
    <source>
        <dbReference type="ARBA" id="ARBA00010185"/>
    </source>
</evidence>
<evidence type="ECO:0000256" key="10">
    <source>
        <dbReference type="ARBA" id="ARBA00022679"/>
    </source>
</evidence>
<feature type="transmembrane region" description="Helical" evidence="19">
    <location>
        <begin position="105"/>
        <end position="122"/>
    </location>
</feature>
<keyword evidence="17" id="KW-1208">Phospholipid metabolism</keyword>
<feature type="transmembrane region" description="Helical" evidence="19">
    <location>
        <begin position="192"/>
        <end position="213"/>
    </location>
</feature>
<feature type="transmembrane region" description="Helical" evidence="19">
    <location>
        <begin position="75"/>
        <end position="93"/>
    </location>
</feature>
<comment type="similarity">
    <text evidence="5 18">Belongs to the CDS family.</text>
</comment>
<evidence type="ECO:0000256" key="4">
    <source>
        <dbReference type="ARBA" id="ARBA00005189"/>
    </source>
</evidence>
<feature type="transmembrane region" description="Helical" evidence="19">
    <location>
        <begin position="128"/>
        <end position="146"/>
    </location>
</feature>
<feature type="transmembrane region" description="Helical" evidence="19">
    <location>
        <begin position="167"/>
        <end position="186"/>
    </location>
</feature>
<keyword evidence="12 18" id="KW-0548">Nucleotidyltransferase</keyword>
<comment type="pathway">
    <text evidence="3 18">Phospholipid metabolism; CDP-diacylglycerol biosynthesis; CDP-diacylglycerol from sn-glycerol 3-phosphate: step 3/3.</text>
</comment>
<reference evidence="20 21" key="1">
    <citation type="submission" date="2024-04" db="EMBL/GenBank/DDBJ databases">
        <title>Human intestinal bacterial collection.</title>
        <authorList>
            <person name="Pauvert C."/>
            <person name="Hitch T.C.A."/>
            <person name="Clavel T."/>
        </authorList>
    </citation>
    <scope>NUCLEOTIDE SEQUENCE [LARGE SCALE GENOMIC DNA]</scope>
    <source>
        <strain evidence="20 21">CLA-SR-H026</strain>
    </source>
</reference>
<keyword evidence="8" id="KW-1003">Cell membrane</keyword>
<comment type="caution">
    <text evidence="20">The sequence shown here is derived from an EMBL/GenBank/DDBJ whole genome shotgun (WGS) entry which is preliminary data.</text>
</comment>
<evidence type="ECO:0000256" key="18">
    <source>
        <dbReference type="RuleBase" id="RU003938"/>
    </source>
</evidence>
<dbReference type="PROSITE" id="PS01315">
    <property type="entry name" value="CDS"/>
    <property type="match status" value="1"/>
</dbReference>
<evidence type="ECO:0000313" key="21">
    <source>
        <dbReference type="Proteomes" id="UP001481872"/>
    </source>
</evidence>
<comment type="subcellular location">
    <subcellularLocation>
        <location evidence="2">Cell membrane</location>
        <topology evidence="2">Multi-pass membrane protein</topology>
    </subcellularLocation>
</comment>
<dbReference type="PANTHER" id="PTHR46382:SF1">
    <property type="entry name" value="PHOSPHATIDATE CYTIDYLYLTRANSFERASE"/>
    <property type="match status" value="1"/>
</dbReference>
<evidence type="ECO:0000256" key="8">
    <source>
        <dbReference type="ARBA" id="ARBA00022475"/>
    </source>
</evidence>
<dbReference type="EMBL" id="JBBNPS010000009">
    <property type="protein sequence ID" value="MEQ3353542.1"/>
    <property type="molecule type" value="Genomic_DNA"/>
</dbReference>
<evidence type="ECO:0000256" key="17">
    <source>
        <dbReference type="ARBA" id="ARBA00023264"/>
    </source>
</evidence>
<keyword evidence="21" id="KW-1185">Reference proteome</keyword>
<keyword evidence="10 18" id="KW-0808">Transferase</keyword>
<dbReference type="Proteomes" id="UP001481872">
    <property type="component" value="Unassembled WGS sequence"/>
</dbReference>
<proteinExistence type="inferred from homology"/>
<evidence type="ECO:0000256" key="13">
    <source>
        <dbReference type="ARBA" id="ARBA00022989"/>
    </source>
</evidence>
<evidence type="ECO:0000256" key="14">
    <source>
        <dbReference type="ARBA" id="ARBA00023098"/>
    </source>
</evidence>
<keyword evidence="15 19" id="KW-0472">Membrane</keyword>
<organism evidence="20 21">
    <name type="scientific">Aedoeadaptatus acetigenes</name>
    <dbReference type="NCBI Taxonomy" id="2981723"/>
    <lineage>
        <taxon>Bacteria</taxon>
        <taxon>Bacillati</taxon>
        <taxon>Bacillota</taxon>
        <taxon>Tissierellia</taxon>
        <taxon>Tissierellales</taxon>
        <taxon>Peptoniphilaceae</taxon>
        <taxon>Aedoeadaptatus</taxon>
    </lineage>
</organism>
<evidence type="ECO:0000256" key="2">
    <source>
        <dbReference type="ARBA" id="ARBA00004651"/>
    </source>
</evidence>
<keyword evidence="16" id="KW-0594">Phospholipid biosynthesis</keyword>
<comment type="catalytic activity">
    <reaction evidence="1 18">
        <text>a 1,2-diacyl-sn-glycero-3-phosphate + CTP + H(+) = a CDP-1,2-diacyl-sn-glycerol + diphosphate</text>
        <dbReference type="Rhea" id="RHEA:16229"/>
        <dbReference type="ChEBI" id="CHEBI:15378"/>
        <dbReference type="ChEBI" id="CHEBI:33019"/>
        <dbReference type="ChEBI" id="CHEBI:37563"/>
        <dbReference type="ChEBI" id="CHEBI:58332"/>
        <dbReference type="ChEBI" id="CHEBI:58608"/>
        <dbReference type="EC" id="2.7.7.41"/>
    </reaction>
</comment>
<sequence>MSNLLKRTTTALVLIALLVAILYFGGMVLQCAVLFFSLALCHELISAFKHKGNNIPEHYILLACAFHFVVYERGWPWFVAFTIPLFFLILYYLKEDDFTIEDMGISALILIYVPTFLFPIMALDKTRYLYLVFVISIATDTFAYLTGMAFGKHKLCPTISPNKTVEGALGGVAGTMLCGLIYCMIFDIHITLIHVLFIGLASVTAQLGDLFASKIKRATGIKDFGHFLPGHGGFMDRFDSMLLIIPMVYILFRFSL</sequence>
<gene>
    <name evidence="20" type="ORF">AAA081_04405</name>
</gene>
<evidence type="ECO:0000256" key="7">
    <source>
        <dbReference type="ARBA" id="ARBA00019373"/>
    </source>
</evidence>
<evidence type="ECO:0000313" key="20">
    <source>
        <dbReference type="EMBL" id="MEQ3353542.1"/>
    </source>
</evidence>
<keyword evidence="14" id="KW-0443">Lipid metabolism</keyword>
<evidence type="ECO:0000256" key="9">
    <source>
        <dbReference type="ARBA" id="ARBA00022516"/>
    </source>
</evidence>
<keyword evidence="13 19" id="KW-1133">Transmembrane helix</keyword>
<dbReference type="InterPro" id="IPR000374">
    <property type="entry name" value="PC_trans"/>
</dbReference>
<keyword evidence="9" id="KW-0444">Lipid biosynthesis</keyword>
<evidence type="ECO:0000256" key="3">
    <source>
        <dbReference type="ARBA" id="ARBA00005119"/>
    </source>
</evidence>
<evidence type="ECO:0000256" key="19">
    <source>
        <dbReference type="SAM" id="Phobius"/>
    </source>
</evidence>
<evidence type="ECO:0000256" key="12">
    <source>
        <dbReference type="ARBA" id="ARBA00022695"/>
    </source>
</evidence>
<feature type="transmembrane region" description="Helical" evidence="19">
    <location>
        <begin position="12"/>
        <end position="40"/>
    </location>
</feature>
<evidence type="ECO:0000256" key="6">
    <source>
        <dbReference type="ARBA" id="ARBA00012487"/>
    </source>
</evidence>
<feature type="transmembrane region" description="Helical" evidence="19">
    <location>
        <begin position="234"/>
        <end position="252"/>
    </location>
</feature>
<name>A0ABV1J8L8_9FIRM</name>
<keyword evidence="11 18" id="KW-0812">Transmembrane</keyword>
<dbReference type="Pfam" id="PF01148">
    <property type="entry name" value="CTP_transf_1"/>
    <property type="match status" value="1"/>
</dbReference>
<protein>
    <recommendedName>
        <fullName evidence="7 18">Phosphatidate cytidylyltransferase</fullName>
        <ecNumber evidence="6 18">2.7.7.41</ecNumber>
    </recommendedName>
</protein>
<comment type="pathway">
    <text evidence="4">Lipid metabolism.</text>
</comment>
<dbReference type="RefSeq" id="WP_349053854.1">
    <property type="nucleotide sequence ID" value="NZ_JBBNPS010000009.1"/>
</dbReference>
<evidence type="ECO:0000256" key="1">
    <source>
        <dbReference type="ARBA" id="ARBA00001698"/>
    </source>
</evidence>
<dbReference type="PANTHER" id="PTHR46382">
    <property type="entry name" value="PHOSPHATIDATE CYTIDYLYLTRANSFERASE"/>
    <property type="match status" value="1"/>
</dbReference>
<dbReference type="EC" id="2.7.7.41" evidence="6 18"/>
<accession>A0ABV1J8L8</accession>
<evidence type="ECO:0000256" key="16">
    <source>
        <dbReference type="ARBA" id="ARBA00023209"/>
    </source>
</evidence>
<dbReference type="GO" id="GO:0004605">
    <property type="term" value="F:phosphatidate cytidylyltransferase activity"/>
    <property type="evidence" value="ECO:0007669"/>
    <property type="project" value="UniProtKB-EC"/>
</dbReference>